<name>A0ABP8I8Y5_9BURK</name>
<comment type="caution">
    <text evidence="9">The sequence shown here is derived from an EMBL/GenBank/DDBJ whole genome shotgun (WGS) entry which is preliminary data.</text>
</comment>
<evidence type="ECO:0000256" key="3">
    <source>
        <dbReference type="ARBA" id="ARBA00019465"/>
    </source>
</evidence>
<evidence type="ECO:0000256" key="6">
    <source>
        <dbReference type="ARBA" id="ARBA00048793"/>
    </source>
</evidence>
<keyword evidence="4" id="KW-0566">Pantothenate biosynthesis</keyword>
<dbReference type="PANTHER" id="PTHR21708:SF45">
    <property type="entry name" value="2-DEHYDROPANTOATE 2-REDUCTASE"/>
    <property type="match status" value="1"/>
</dbReference>
<dbReference type="InterPro" id="IPR013332">
    <property type="entry name" value="KPR_N"/>
</dbReference>
<dbReference type="SUPFAM" id="SSF51735">
    <property type="entry name" value="NAD(P)-binding Rossmann-fold domains"/>
    <property type="match status" value="1"/>
</dbReference>
<dbReference type="InterPro" id="IPR051402">
    <property type="entry name" value="KPR-Related"/>
</dbReference>
<comment type="pathway">
    <text evidence="1">Cofactor biosynthesis; (R)-pantothenate biosynthesis; (R)-pantoate from 3-methyl-2-oxobutanoate: step 2/2.</text>
</comment>
<dbReference type="NCBIfam" id="NF005089">
    <property type="entry name" value="PRK06522.1-4"/>
    <property type="match status" value="1"/>
</dbReference>
<dbReference type="InterPro" id="IPR013328">
    <property type="entry name" value="6PGD_dom2"/>
</dbReference>
<dbReference type="Pfam" id="PF02558">
    <property type="entry name" value="ApbA"/>
    <property type="match status" value="1"/>
</dbReference>
<dbReference type="EC" id="1.1.1.169" evidence="2"/>
<comment type="catalytic activity">
    <reaction evidence="6">
        <text>(R)-pantoate + NADP(+) = 2-dehydropantoate + NADPH + H(+)</text>
        <dbReference type="Rhea" id="RHEA:16233"/>
        <dbReference type="ChEBI" id="CHEBI:11561"/>
        <dbReference type="ChEBI" id="CHEBI:15378"/>
        <dbReference type="ChEBI" id="CHEBI:15980"/>
        <dbReference type="ChEBI" id="CHEBI:57783"/>
        <dbReference type="ChEBI" id="CHEBI:58349"/>
        <dbReference type="EC" id="1.1.1.169"/>
    </reaction>
</comment>
<dbReference type="PANTHER" id="PTHR21708">
    <property type="entry name" value="PROBABLE 2-DEHYDROPANTOATE 2-REDUCTASE"/>
    <property type="match status" value="1"/>
</dbReference>
<protein>
    <recommendedName>
        <fullName evidence="3">2-dehydropantoate 2-reductase</fullName>
        <ecNumber evidence="2">1.1.1.169</ecNumber>
    </recommendedName>
    <alternativeName>
        <fullName evidence="5">Ketopantoate reductase</fullName>
    </alternativeName>
</protein>
<dbReference type="EMBL" id="BAABGJ010000079">
    <property type="protein sequence ID" value="GAA4353887.1"/>
    <property type="molecule type" value="Genomic_DNA"/>
</dbReference>
<dbReference type="RefSeq" id="WP_345540721.1">
    <property type="nucleotide sequence ID" value="NZ_BAABGJ010000079.1"/>
</dbReference>
<evidence type="ECO:0000256" key="5">
    <source>
        <dbReference type="ARBA" id="ARBA00032024"/>
    </source>
</evidence>
<dbReference type="Pfam" id="PF08546">
    <property type="entry name" value="ApbA_C"/>
    <property type="match status" value="1"/>
</dbReference>
<dbReference type="Proteomes" id="UP001500975">
    <property type="component" value="Unassembled WGS sequence"/>
</dbReference>
<dbReference type="InterPro" id="IPR036291">
    <property type="entry name" value="NAD(P)-bd_dom_sf"/>
</dbReference>
<organism evidence="9 10">
    <name type="scientific">Variovorax defluvii</name>
    <dbReference type="NCBI Taxonomy" id="913761"/>
    <lineage>
        <taxon>Bacteria</taxon>
        <taxon>Pseudomonadati</taxon>
        <taxon>Pseudomonadota</taxon>
        <taxon>Betaproteobacteria</taxon>
        <taxon>Burkholderiales</taxon>
        <taxon>Comamonadaceae</taxon>
        <taxon>Variovorax</taxon>
    </lineage>
</organism>
<keyword evidence="10" id="KW-1185">Reference proteome</keyword>
<feature type="domain" description="Ketopantoate reductase N-terminal" evidence="7">
    <location>
        <begin position="3"/>
        <end position="168"/>
    </location>
</feature>
<evidence type="ECO:0000313" key="9">
    <source>
        <dbReference type="EMBL" id="GAA4353887.1"/>
    </source>
</evidence>
<evidence type="ECO:0000259" key="8">
    <source>
        <dbReference type="Pfam" id="PF08546"/>
    </source>
</evidence>
<sequence length="324" mass="33691">MKVCVYGAGAVGGHIAGRLAAAGEQVSLLVRGANLAAIREHGLRIQTPEGELRSQPVVSDDPATLGVQDIVIVTVKAPALPQVATGIAPLLGADTPVLFVMNGIPWWYFHANGGELDGKRLPAIDPDDTVWRNVDPRRAVGAVAHTACTVTSPGVVHVQNPTNRFVFGRPDGQADERLTALAAAMRAGGLQAEVTDRIRDAVWEKVLMNLVGGSLGILTASAMGEALANPAVLESAERMSLEGAAIAQALGCKVGDPMAGISRLKVSKHKQSILQDLLAGRTMEVNALLAAPLELARLAGVPTPTCDLIVGLAMQRARAAGLYA</sequence>
<proteinExistence type="predicted"/>
<gene>
    <name evidence="9" type="ORF">GCM10023165_44610</name>
</gene>
<evidence type="ECO:0000256" key="2">
    <source>
        <dbReference type="ARBA" id="ARBA00013014"/>
    </source>
</evidence>
<evidence type="ECO:0000259" key="7">
    <source>
        <dbReference type="Pfam" id="PF02558"/>
    </source>
</evidence>
<evidence type="ECO:0000256" key="4">
    <source>
        <dbReference type="ARBA" id="ARBA00022655"/>
    </source>
</evidence>
<dbReference type="InterPro" id="IPR008927">
    <property type="entry name" value="6-PGluconate_DH-like_C_sf"/>
</dbReference>
<accession>A0ABP8I8Y5</accession>
<dbReference type="Gene3D" id="1.10.1040.10">
    <property type="entry name" value="N-(1-d-carboxylethyl)-l-norvaline Dehydrogenase, domain 2"/>
    <property type="match status" value="1"/>
</dbReference>
<dbReference type="SUPFAM" id="SSF48179">
    <property type="entry name" value="6-phosphogluconate dehydrogenase C-terminal domain-like"/>
    <property type="match status" value="1"/>
</dbReference>
<feature type="domain" description="Ketopantoate reductase C-terminal" evidence="8">
    <location>
        <begin position="198"/>
        <end position="315"/>
    </location>
</feature>
<dbReference type="Gene3D" id="3.40.50.720">
    <property type="entry name" value="NAD(P)-binding Rossmann-like Domain"/>
    <property type="match status" value="1"/>
</dbReference>
<evidence type="ECO:0000256" key="1">
    <source>
        <dbReference type="ARBA" id="ARBA00004994"/>
    </source>
</evidence>
<dbReference type="InterPro" id="IPR013752">
    <property type="entry name" value="KPA_reductase"/>
</dbReference>
<reference evidence="10" key="1">
    <citation type="journal article" date="2019" name="Int. J. Syst. Evol. Microbiol.">
        <title>The Global Catalogue of Microorganisms (GCM) 10K type strain sequencing project: providing services to taxonomists for standard genome sequencing and annotation.</title>
        <authorList>
            <consortium name="The Broad Institute Genomics Platform"/>
            <consortium name="The Broad Institute Genome Sequencing Center for Infectious Disease"/>
            <person name="Wu L."/>
            <person name="Ma J."/>
        </authorList>
    </citation>
    <scope>NUCLEOTIDE SEQUENCE [LARGE SCALE GENOMIC DNA]</scope>
    <source>
        <strain evidence="10">JCM 17804</strain>
    </source>
</reference>
<evidence type="ECO:0000313" key="10">
    <source>
        <dbReference type="Proteomes" id="UP001500975"/>
    </source>
</evidence>